<proteinExistence type="predicted"/>
<comment type="subcellular location">
    <subcellularLocation>
        <location evidence="1">Cell membrane</location>
        <topology evidence="1">Multi-pass membrane protein</topology>
    </subcellularLocation>
</comment>
<dbReference type="Pfam" id="PF06271">
    <property type="entry name" value="RDD"/>
    <property type="match status" value="1"/>
</dbReference>
<evidence type="ECO:0000256" key="1">
    <source>
        <dbReference type="ARBA" id="ARBA00004651"/>
    </source>
</evidence>
<accession>A0A972FUY7</accession>
<evidence type="ECO:0000259" key="8">
    <source>
        <dbReference type="Pfam" id="PF06271"/>
    </source>
</evidence>
<dbReference type="InterPro" id="IPR051791">
    <property type="entry name" value="Pra-immunoreactive"/>
</dbReference>
<feature type="domain" description="RDD" evidence="8">
    <location>
        <begin position="256"/>
        <end position="330"/>
    </location>
</feature>
<sequence length="355" mass="38376">MKKLAPDIATDPKTLVTPYAFKIADNILYTPLATPLKRALAMTIDGFLIAVMADEAGWMFILLVALTLLIQRRNHQWGKIFKWGMYVVMLLGLLWVLTTAVFEKDAPPAKHEPKASALTGVANLKLLPQIVALAGCESAECASDKVKSLDSQLKASGLSSREQKQILRDVIADLALPKGELTSLAKSVGLELDARKGTPADAVQEAAAETDSDLGDSVPNPAAAKSPVRDKEAKPKYSLLEWAKGVLNDLGLGFGWSAFYFTVFTAWFDGQTLGKKLLRIRVIQLDGSKISLWAAFGRYGGYGAGFATGLLGFLQIYWDANRQAIQDKISATVVIDLTKPKKIPAAITADAMDPV</sequence>
<evidence type="ECO:0000256" key="4">
    <source>
        <dbReference type="ARBA" id="ARBA00022989"/>
    </source>
</evidence>
<keyword evidence="3 7" id="KW-0812">Transmembrane</keyword>
<evidence type="ECO:0000313" key="10">
    <source>
        <dbReference type="Proteomes" id="UP000737113"/>
    </source>
</evidence>
<feature type="transmembrane region" description="Helical" evidence="7">
    <location>
        <begin position="47"/>
        <end position="71"/>
    </location>
</feature>
<evidence type="ECO:0000256" key="3">
    <source>
        <dbReference type="ARBA" id="ARBA00022692"/>
    </source>
</evidence>
<name>A0A972FUY7_9GAMM</name>
<feature type="region of interest" description="Disordered" evidence="6">
    <location>
        <begin position="201"/>
        <end position="229"/>
    </location>
</feature>
<dbReference type="PANTHER" id="PTHR36115">
    <property type="entry name" value="PROLINE-RICH ANTIGEN HOMOLOG-RELATED"/>
    <property type="match status" value="1"/>
</dbReference>
<dbReference type="InterPro" id="IPR010432">
    <property type="entry name" value="RDD"/>
</dbReference>
<protein>
    <submittedName>
        <fullName evidence="9">RDD family protein</fullName>
    </submittedName>
</protein>
<reference evidence="9" key="1">
    <citation type="submission" date="2020-04" db="EMBL/GenBank/DDBJ databases">
        <title>Description of Shewanella salipaludis sp. nov., isolated from a salt marsh.</title>
        <authorList>
            <person name="Park S."/>
            <person name="Yoon J.-H."/>
        </authorList>
    </citation>
    <scope>NUCLEOTIDE SEQUENCE</scope>
    <source>
        <strain evidence="9">SHSM-M6</strain>
    </source>
</reference>
<feature type="transmembrane region" description="Helical" evidence="7">
    <location>
        <begin position="83"/>
        <end position="102"/>
    </location>
</feature>
<keyword evidence="2" id="KW-1003">Cell membrane</keyword>
<keyword evidence="5 7" id="KW-0472">Membrane</keyword>
<evidence type="ECO:0000313" key="9">
    <source>
        <dbReference type="EMBL" id="NMH66117.1"/>
    </source>
</evidence>
<organism evidence="9 10">
    <name type="scientific">Shewanella salipaludis</name>
    <dbReference type="NCBI Taxonomy" id="2723052"/>
    <lineage>
        <taxon>Bacteria</taxon>
        <taxon>Pseudomonadati</taxon>
        <taxon>Pseudomonadota</taxon>
        <taxon>Gammaproteobacteria</taxon>
        <taxon>Alteromonadales</taxon>
        <taxon>Shewanellaceae</taxon>
        <taxon>Shewanella</taxon>
    </lineage>
</organism>
<evidence type="ECO:0000256" key="5">
    <source>
        <dbReference type="ARBA" id="ARBA00023136"/>
    </source>
</evidence>
<dbReference type="AlphaFoldDB" id="A0A972FUY7"/>
<evidence type="ECO:0000256" key="2">
    <source>
        <dbReference type="ARBA" id="ARBA00022475"/>
    </source>
</evidence>
<comment type="caution">
    <text evidence="9">The sequence shown here is derived from an EMBL/GenBank/DDBJ whole genome shotgun (WGS) entry which is preliminary data.</text>
</comment>
<keyword evidence="10" id="KW-1185">Reference proteome</keyword>
<keyword evidence="4 7" id="KW-1133">Transmembrane helix</keyword>
<evidence type="ECO:0000256" key="7">
    <source>
        <dbReference type="SAM" id="Phobius"/>
    </source>
</evidence>
<dbReference type="GO" id="GO:0005886">
    <property type="term" value="C:plasma membrane"/>
    <property type="evidence" value="ECO:0007669"/>
    <property type="project" value="UniProtKB-SubCell"/>
</dbReference>
<feature type="transmembrane region" description="Helical" evidence="7">
    <location>
        <begin position="246"/>
        <end position="268"/>
    </location>
</feature>
<dbReference type="EMBL" id="JAAXYH010000009">
    <property type="protein sequence ID" value="NMH66117.1"/>
    <property type="molecule type" value="Genomic_DNA"/>
</dbReference>
<dbReference type="Proteomes" id="UP000737113">
    <property type="component" value="Unassembled WGS sequence"/>
</dbReference>
<gene>
    <name evidence="9" type="ORF">HC757_13195</name>
</gene>
<dbReference type="PANTHER" id="PTHR36115:SF6">
    <property type="entry name" value="PROLINE-RICH ANTIGEN HOMOLOG"/>
    <property type="match status" value="1"/>
</dbReference>
<evidence type="ECO:0000256" key="6">
    <source>
        <dbReference type="SAM" id="MobiDB-lite"/>
    </source>
</evidence>
<feature type="transmembrane region" description="Helical" evidence="7">
    <location>
        <begin position="299"/>
        <end position="318"/>
    </location>
</feature>